<comment type="catalytic activity">
    <reaction evidence="6">
        <text>a pyrimidine 2'-deoxyribonucleoside 5'-phosphate + H2O = a pyrimidine nucleobase + 2-deoxy-D-ribose 5-phosphate</text>
        <dbReference type="Rhea" id="RHEA:57852"/>
        <dbReference type="ChEBI" id="CHEBI:15377"/>
        <dbReference type="ChEBI" id="CHEBI:26432"/>
        <dbReference type="ChEBI" id="CHEBI:62877"/>
        <dbReference type="ChEBI" id="CHEBI:142209"/>
    </reaction>
</comment>
<dbReference type="EMBL" id="JBAMIC010000004">
    <property type="protein sequence ID" value="KAK7107294.1"/>
    <property type="molecule type" value="Genomic_DNA"/>
</dbReference>
<feature type="binding site" evidence="6">
    <location>
        <begin position="107"/>
        <end position="109"/>
    </location>
    <ligand>
        <name>substrate</name>
        <note>ligand shared between homodimeric partners</note>
    </ligand>
</feature>
<feature type="binding site" description="in other chain" evidence="6">
    <location>
        <position position="21"/>
    </location>
    <ligand>
        <name>substrate</name>
        <note>ligand shared between homodimeric partners</note>
    </ligand>
</feature>
<comment type="catalytic activity">
    <reaction evidence="6">
        <text>a purine 2'-deoxyribonucleoside 5'-phosphate + H2O = a purine nucleobase + 2-deoxy-D-ribose 5-phosphate</text>
        <dbReference type="Rhea" id="RHEA:51132"/>
        <dbReference type="ChEBI" id="CHEBI:15377"/>
        <dbReference type="ChEBI" id="CHEBI:26386"/>
        <dbReference type="ChEBI" id="CHEBI:62877"/>
        <dbReference type="ChEBI" id="CHEBI:142198"/>
    </reaction>
</comment>
<organism evidence="7 8">
    <name type="scientific">Littorina saxatilis</name>
    <dbReference type="NCBI Taxonomy" id="31220"/>
    <lineage>
        <taxon>Eukaryota</taxon>
        <taxon>Metazoa</taxon>
        <taxon>Spiralia</taxon>
        <taxon>Lophotrochozoa</taxon>
        <taxon>Mollusca</taxon>
        <taxon>Gastropoda</taxon>
        <taxon>Caenogastropoda</taxon>
        <taxon>Littorinimorpha</taxon>
        <taxon>Littorinoidea</taxon>
        <taxon>Littorinidae</taxon>
        <taxon>Littorina</taxon>
    </lineage>
</organism>
<dbReference type="EC" id="3.2.2.-" evidence="6"/>
<evidence type="ECO:0000256" key="1">
    <source>
        <dbReference type="ARBA" id="ARBA00011407"/>
    </source>
</evidence>
<dbReference type="SUPFAM" id="SSF52309">
    <property type="entry name" value="N-(deoxy)ribosyltransferase-like"/>
    <property type="match status" value="1"/>
</dbReference>
<dbReference type="AlphaFoldDB" id="A0AAN9BLB9"/>
<dbReference type="PANTHER" id="PTHR15364">
    <property type="entry name" value="2'-DEOXYNUCLEOSIDE 5'-PHOSPHATE N-HYDROLASE 1"/>
    <property type="match status" value="1"/>
</dbReference>
<keyword evidence="8" id="KW-1185">Reference proteome</keyword>
<sequence>MSHNIYFARSICGGCNDSELYSRIIQQLKQYGHVFTEHVADPQREKDVKMDDKGIHDGDMEWLHKSDAVVAECTTPSLGVGYEIGRAVALNKKILCLFRPESGKRLSAMIRGAEADGSSLTCKDYKEEELPEILKTFFASL</sequence>
<dbReference type="GO" id="GO:0070694">
    <property type="term" value="F:5-hydroxymethyl-dUMP N-hydrolase activity"/>
    <property type="evidence" value="ECO:0007669"/>
    <property type="project" value="InterPro"/>
</dbReference>
<evidence type="ECO:0000313" key="8">
    <source>
        <dbReference type="Proteomes" id="UP001374579"/>
    </source>
</evidence>
<dbReference type="FunFam" id="3.40.50.450:FF:000019">
    <property type="entry name" value="2'-deoxynucleoside 5'-phosphate N-hydrolase 1"/>
    <property type="match status" value="1"/>
</dbReference>
<accession>A0AAN9BLB9</accession>
<evidence type="ECO:0000256" key="4">
    <source>
        <dbReference type="ARBA" id="ARBA00023295"/>
    </source>
</evidence>
<comment type="subunit">
    <text evidence="1 6">Monomer and homodimer.</text>
</comment>
<dbReference type="Gene3D" id="3.40.50.450">
    <property type="match status" value="1"/>
</dbReference>
<evidence type="ECO:0000256" key="3">
    <source>
        <dbReference type="ARBA" id="ARBA00023080"/>
    </source>
</evidence>
<keyword evidence="3 6" id="KW-0546">Nucleotide metabolism</keyword>
<dbReference type="InterPro" id="IPR007710">
    <property type="entry name" value="Nucleoside_deoxyribTrfase"/>
</dbReference>
<protein>
    <recommendedName>
        <fullName evidence="6">Putative 2'-deoxynucleoside 5'-phosphate N-hydrolase 1</fullName>
        <ecNumber evidence="6">3.2.2.-</ecNumber>
    </recommendedName>
</protein>
<dbReference type="GO" id="GO:0005737">
    <property type="term" value="C:cytoplasm"/>
    <property type="evidence" value="ECO:0007669"/>
    <property type="project" value="UniProtKB-SubCell"/>
</dbReference>
<evidence type="ECO:0000256" key="6">
    <source>
        <dbReference type="HAMAP-Rule" id="MF_03036"/>
    </source>
</evidence>
<comment type="subcellular location">
    <subcellularLocation>
        <location evidence="6">Cytoplasm</location>
    </subcellularLocation>
    <subcellularLocation>
        <location evidence="6">Nucleus</location>
    </subcellularLocation>
</comment>
<evidence type="ECO:0000256" key="2">
    <source>
        <dbReference type="ARBA" id="ARBA00022801"/>
    </source>
</evidence>
<evidence type="ECO:0000313" key="7">
    <source>
        <dbReference type="EMBL" id="KAK7107294.1"/>
    </source>
</evidence>
<dbReference type="GO" id="GO:0005634">
    <property type="term" value="C:nucleus"/>
    <property type="evidence" value="ECO:0007669"/>
    <property type="project" value="UniProtKB-SubCell"/>
</dbReference>
<name>A0AAN9BLB9_9CAEN</name>
<feature type="binding site" description="in other chain" evidence="6">
    <location>
        <position position="83"/>
    </location>
    <ligand>
        <name>substrate</name>
        <note>ligand shared between homodimeric partners</note>
    </ligand>
</feature>
<dbReference type="Pfam" id="PF05014">
    <property type="entry name" value="Nuc_deoxyrib_tr"/>
    <property type="match status" value="1"/>
</dbReference>
<comment type="catalytic activity">
    <reaction evidence="5">
        <text>5-hydroxymethyl-dUMP + H2O = 5-hydroxymethyluracil + 2-deoxy-D-ribose 5-phosphate</text>
        <dbReference type="Rhea" id="RHEA:77099"/>
        <dbReference type="ChEBI" id="CHEBI:15377"/>
        <dbReference type="ChEBI" id="CHEBI:16964"/>
        <dbReference type="ChEBI" id="CHEBI:62877"/>
        <dbReference type="ChEBI" id="CHEBI:90409"/>
    </reaction>
    <physiologicalReaction direction="left-to-right" evidence="5">
        <dbReference type="Rhea" id="RHEA:77100"/>
    </physiologicalReaction>
</comment>
<dbReference type="InterPro" id="IPR028607">
    <property type="entry name" value="DNPH1"/>
</dbReference>
<dbReference type="InterPro" id="IPR051239">
    <property type="entry name" value="2'-dNMP_N-hydrolase"/>
</dbReference>
<comment type="caution">
    <text evidence="7">The sequence shown here is derived from an EMBL/GenBank/DDBJ whole genome shotgun (WGS) entry which is preliminary data.</text>
</comment>
<dbReference type="HAMAP" id="MF_03036">
    <property type="entry name" value="Nuc_phosphate_hydrolase"/>
    <property type="match status" value="1"/>
</dbReference>
<keyword evidence="6" id="KW-0539">Nucleus</keyword>
<evidence type="ECO:0000256" key="5">
    <source>
        <dbReference type="ARBA" id="ARBA00047460"/>
    </source>
</evidence>
<gene>
    <name evidence="7" type="ORF">V1264_015241</name>
</gene>
<proteinExistence type="inferred from homology"/>
<dbReference type="GO" id="GO:0006163">
    <property type="term" value="P:purine nucleotide metabolic process"/>
    <property type="evidence" value="ECO:0007669"/>
    <property type="project" value="UniProtKB-ARBA"/>
</dbReference>
<dbReference type="Proteomes" id="UP001374579">
    <property type="component" value="Unassembled WGS sequence"/>
</dbReference>
<dbReference type="GO" id="GO:0009116">
    <property type="term" value="P:nucleoside metabolic process"/>
    <property type="evidence" value="ECO:0007669"/>
    <property type="project" value="UniProtKB-UniRule"/>
</dbReference>
<comment type="function">
    <text evidence="6">Catalyzes the cleavage of the N-glycosidic bond of deoxyribonucleoside 5'-monophosphates to yield deoxyribose 5-phosphate and a purine or pyrimidine base.</text>
</comment>
<reference evidence="7 8" key="1">
    <citation type="submission" date="2024-02" db="EMBL/GenBank/DDBJ databases">
        <title>Chromosome-scale genome assembly of the rough periwinkle Littorina saxatilis.</title>
        <authorList>
            <person name="De Jode A."/>
            <person name="Faria R."/>
            <person name="Formenti G."/>
            <person name="Sims Y."/>
            <person name="Smith T.P."/>
            <person name="Tracey A."/>
            <person name="Wood J.M.D."/>
            <person name="Zagrodzka Z.B."/>
            <person name="Johannesson K."/>
            <person name="Butlin R.K."/>
            <person name="Leder E.H."/>
        </authorList>
    </citation>
    <scope>NUCLEOTIDE SEQUENCE [LARGE SCALE GENOMIC DNA]</scope>
    <source>
        <strain evidence="7">Snail1</strain>
        <tissue evidence="7">Muscle</tissue>
    </source>
</reference>
<keyword evidence="6" id="KW-0963">Cytoplasm</keyword>
<comment type="caution">
    <text evidence="6">Lacks conserved residue(s) required for the propagation of feature annotation.</text>
</comment>
<comment type="similarity">
    <text evidence="6">Belongs to the 2'-deoxynucleoside 5'-phosphate N-hydrolase 1 family.</text>
</comment>
<keyword evidence="4 6" id="KW-0326">Glycosidase</keyword>
<dbReference type="GO" id="GO:0042802">
    <property type="term" value="F:identical protein binding"/>
    <property type="evidence" value="ECO:0007669"/>
    <property type="project" value="UniProtKB-ARBA"/>
</dbReference>
<keyword evidence="2 6" id="KW-0378">Hydrolase</keyword>
<dbReference type="PANTHER" id="PTHR15364:SF0">
    <property type="entry name" value="2'-DEOXYNUCLEOSIDE 5'-PHOSPHATE N-HYDROLASE 1"/>
    <property type="match status" value="1"/>
</dbReference>
<dbReference type="GO" id="GO:0009159">
    <property type="term" value="P:deoxyribonucleoside monophosphate catabolic process"/>
    <property type="evidence" value="ECO:0007669"/>
    <property type="project" value="InterPro"/>
</dbReference>